<keyword evidence="4" id="KW-1185">Reference proteome</keyword>
<dbReference type="Pfam" id="PF14082">
    <property type="entry name" value="SduA_C"/>
    <property type="match status" value="1"/>
</dbReference>
<protein>
    <recommendedName>
        <fullName evidence="2">Shedu protein SduA C-terminal domain-containing protein</fullName>
    </recommendedName>
</protein>
<dbReference type="AlphaFoldDB" id="F2LF77"/>
<accession>F2LF77</accession>
<feature type="domain" description="Shedu protein SduA C-terminal" evidence="2">
    <location>
        <begin position="288"/>
        <end position="448"/>
    </location>
</feature>
<dbReference type="eggNOG" id="ENOG502Z9SP">
    <property type="taxonomic scope" value="Bacteria"/>
</dbReference>
<dbReference type="HOGENOM" id="CLU_038463_0_0_4"/>
<name>F2LF77_BURGS</name>
<dbReference type="InterPro" id="IPR025359">
    <property type="entry name" value="SduA_C"/>
</dbReference>
<organism evidence="3 4">
    <name type="scientific">Burkholderia gladioli (strain BSR3)</name>
    <dbReference type="NCBI Taxonomy" id="999541"/>
    <lineage>
        <taxon>Bacteria</taxon>
        <taxon>Pseudomonadati</taxon>
        <taxon>Pseudomonadota</taxon>
        <taxon>Betaproteobacteria</taxon>
        <taxon>Burkholderiales</taxon>
        <taxon>Burkholderiaceae</taxon>
        <taxon>Burkholderia</taxon>
    </lineage>
</organism>
<evidence type="ECO:0000256" key="1">
    <source>
        <dbReference type="SAM" id="MobiDB-lite"/>
    </source>
</evidence>
<feature type="region of interest" description="Disordered" evidence="1">
    <location>
        <begin position="1"/>
        <end position="21"/>
    </location>
</feature>
<dbReference type="KEGG" id="bgd:bgla_1g36730"/>
<dbReference type="Proteomes" id="UP000008316">
    <property type="component" value="Chromosome 1"/>
</dbReference>
<evidence type="ECO:0000259" key="2">
    <source>
        <dbReference type="Pfam" id="PF14082"/>
    </source>
</evidence>
<evidence type="ECO:0000313" key="4">
    <source>
        <dbReference type="Proteomes" id="UP000008316"/>
    </source>
</evidence>
<dbReference type="EMBL" id="CP002599">
    <property type="protein sequence ID" value="AEA62276.1"/>
    <property type="molecule type" value="Genomic_DNA"/>
</dbReference>
<evidence type="ECO:0000313" key="3">
    <source>
        <dbReference type="EMBL" id="AEA62276.1"/>
    </source>
</evidence>
<proteinExistence type="predicted"/>
<dbReference type="STRING" id="999541.bgla_1g36730"/>
<dbReference type="RefSeq" id="WP_013699591.1">
    <property type="nucleotide sequence ID" value="NC_015381.1"/>
</dbReference>
<reference evidence="3 4" key="1">
    <citation type="journal article" date="2011" name="J. Bacteriol.">
        <title>Complete genome sequence of Burkholderia gladioli BSR3.</title>
        <authorList>
            <person name="Seo Y.S."/>
            <person name="Lim J."/>
            <person name="Choi B.S."/>
            <person name="Kim H."/>
            <person name="Goo E."/>
            <person name="Lee B."/>
            <person name="Lim J.S."/>
            <person name="Choi I.Y."/>
            <person name="Moon J.S."/>
            <person name="Kim J."/>
            <person name="Hwang I."/>
        </authorList>
    </citation>
    <scope>NUCLEOTIDE SEQUENCE [LARGE SCALE GENOMIC DNA]</scope>
    <source>
        <strain evidence="3 4">BSR3</strain>
    </source>
</reference>
<gene>
    <name evidence="3" type="ordered locus">bgla_1g36730</name>
</gene>
<sequence length="471" mass="53535">MSDTSEEMGSLPSPEFRLEPHVGATPPAVQLYLQTFTRSPTNPDAWVSRPPTDWHLLAVIEAHQITSHPVFTNPYTQRYLQPKHGQFHKLVLERDSDTPLPEDEEEAVREISSYWRLFDEPSYGFGFVKNLDPLRYGLAALQHVDTIKLSSTGGPQIDGSILTIPMPLLDQFRRAFERNRRLGRQEVRLANSHLVRNNLLSEMDPERFPRIVASTPSGQLVQVRLDRTRPAPASIRTERTSSMRALRENLPQIAADMPRELFELHSEIERVTLANMIERYESLLLQNLSEARWQRFFEDNLFILSMAFARPVHLLHTQFHAQGSGLDGTGAQVGDFLFAEHGPALAIVEIKKPGTELMLNSPYRNTQVFGPSAELSGAVTQVLYQQSSLRSHWILHGRLPELANSHPDNIRCVVIAGQLPTDETRRRSFEIFRSACKDVDVVTFDELLQKLRLLLSHLNAQHNARNADVPF</sequence>